<dbReference type="GO" id="GO:0006310">
    <property type="term" value="P:DNA recombination"/>
    <property type="evidence" value="ECO:0007669"/>
    <property type="project" value="UniProtKB-KW"/>
</dbReference>
<protein>
    <submittedName>
        <fullName evidence="6">DNA ligase IV</fullName>
    </submittedName>
</protein>
<dbReference type="InterPro" id="IPR036420">
    <property type="entry name" value="BRCT_dom_sf"/>
</dbReference>
<dbReference type="GO" id="GO:0006303">
    <property type="term" value="P:double-strand break repair via nonhomologous end joining"/>
    <property type="evidence" value="ECO:0007669"/>
    <property type="project" value="TreeGrafter"/>
</dbReference>
<dbReference type="Pfam" id="PF16589">
    <property type="entry name" value="BRCT_2"/>
    <property type="match status" value="1"/>
</dbReference>
<dbReference type="SUPFAM" id="SSF50249">
    <property type="entry name" value="Nucleic acid-binding proteins"/>
    <property type="match status" value="1"/>
</dbReference>
<dbReference type="PANTHER" id="PTHR45997">
    <property type="entry name" value="DNA LIGASE 4"/>
    <property type="match status" value="1"/>
</dbReference>
<evidence type="ECO:0000313" key="7">
    <source>
        <dbReference type="Proteomes" id="UP000023152"/>
    </source>
</evidence>
<keyword evidence="7" id="KW-1185">Reference proteome</keyword>
<dbReference type="Gene3D" id="2.40.50.140">
    <property type="entry name" value="Nucleic acid-binding proteins"/>
    <property type="match status" value="1"/>
</dbReference>
<dbReference type="InterPro" id="IPR021536">
    <property type="entry name" value="DNA_ligase_IV_dom"/>
</dbReference>
<dbReference type="EMBL" id="ASPP01019752">
    <property type="protein sequence ID" value="ETO14798.1"/>
    <property type="molecule type" value="Genomic_DNA"/>
</dbReference>
<evidence type="ECO:0000256" key="3">
    <source>
        <dbReference type="SAM" id="MobiDB-lite"/>
    </source>
</evidence>
<comment type="caution">
    <text evidence="6">The sequence shown here is derived from an EMBL/GenBank/DDBJ whole genome shotgun (WGS) entry which is preliminary data.</text>
</comment>
<keyword evidence="2" id="KW-0233">DNA recombination</keyword>
<dbReference type="InterPro" id="IPR012309">
    <property type="entry name" value="DNA_ligase_ATP-dep_C"/>
</dbReference>
<proteinExistence type="predicted"/>
<evidence type="ECO:0000313" key="6">
    <source>
        <dbReference type="EMBL" id="ETO14798.1"/>
    </source>
</evidence>
<evidence type="ECO:0000256" key="2">
    <source>
        <dbReference type="ARBA" id="ARBA00023172"/>
    </source>
</evidence>
<dbReference type="GO" id="GO:0003677">
    <property type="term" value="F:DNA binding"/>
    <property type="evidence" value="ECO:0007669"/>
    <property type="project" value="InterPro"/>
</dbReference>
<feature type="domain" description="BRCT" evidence="5">
    <location>
        <begin position="509"/>
        <end position="625"/>
    </location>
</feature>
<dbReference type="GO" id="GO:0003910">
    <property type="term" value="F:DNA ligase (ATP) activity"/>
    <property type="evidence" value="ECO:0007669"/>
    <property type="project" value="InterPro"/>
</dbReference>
<dbReference type="PANTHER" id="PTHR45997:SF1">
    <property type="entry name" value="DNA LIGASE 4"/>
    <property type="match status" value="1"/>
</dbReference>
<dbReference type="Pfam" id="PF01068">
    <property type="entry name" value="DNA_ligase_A_M"/>
    <property type="match status" value="1"/>
</dbReference>
<dbReference type="Gene3D" id="3.30.470.30">
    <property type="entry name" value="DNA ligase/mRNA capping enzyme"/>
    <property type="match status" value="1"/>
</dbReference>
<dbReference type="SUPFAM" id="SSF56091">
    <property type="entry name" value="DNA ligase/mRNA capping enzyme, catalytic domain"/>
    <property type="match status" value="1"/>
</dbReference>
<accession>X6MLA4</accession>
<dbReference type="AlphaFoldDB" id="X6MLA4"/>
<dbReference type="InterPro" id="IPR012310">
    <property type="entry name" value="DNA_ligase_ATP-dep_cent"/>
</dbReference>
<dbReference type="GO" id="GO:0005524">
    <property type="term" value="F:ATP binding"/>
    <property type="evidence" value="ECO:0007669"/>
    <property type="project" value="InterPro"/>
</dbReference>
<dbReference type="InterPro" id="IPR001357">
    <property type="entry name" value="BRCT_dom"/>
</dbReference>
<dbReference type="CDD" id="cd07968">
    <property type="entry name" value="OBF_DNA_ligase_IV"/>
    <property type="match status" value="1"/>
</dbReference>
<dbReference type="InterPro" id="IPR029710">
    <property type="entry name" value="LIG4"/>
</dbReference>
<sequence>MREKSQSKNDSDEEEEIKEDGVNKMDAIESGNAHLCFMAFDILMVDGECVMDLALERRKQLLDAAFIVKPNFFEKVQIMKQGALDTKNIMDCLDISLQNAHEGVVIKNLVSKYDPNKRGNDWVKLKPDYVDNMISHMDLLIVGGYFGEGKRRVGNISHFLLACAEKCEGSEHPSNFYTFCKVGSGYKLKELKELQERLSPYWKPWQKSTPLQAKHLMGWIPSPADVPDVWIEPMNSILVELLGNEIVVSDKTKFLAGYTVRFPRCKKFRYDKPWYECMTLDEMLLRMEDMRANVKNSKESAHNQHIGNDNDIDNDKENDNGNNDSKNQRQRKRMRKTVTVMAEFLPLNKETVEIKSNLFQQKEFCVLMAGDSKTEIEKLIAENGGHITANPLLRSTEWIVADTITPKVKSIICANVYDILRPNYIFDCIKHGCLINISPVHLLHSTQETKKNLQKDYDRFGDHYLQYATVDTLNSIFTKIDLLKCEEEENDDHIVDTLSDDEQMVLCSSRYRIFQRFVFYLDYYRPIPSYLTKNLQDQCINVRESYLHLIKRKIEIYGGKVSEYLDWNVTHIVYDSAHRILEMHKIIRQMMDDSRFIHTPHEISYRWICDSISQMRALDENNYHPKKMTLF</sequence>
<dbReference type="Gene3D" id="3.40.50.10190">
    <property type="entry name" value="BRCT domain"/>
    <property type="match status" value="2"/>
</dbReference>
<dbReference type="PROSITE" id="PS50160">
    <property type="entry name" value="DNA_LIGASE_A3"/>
    <property type="match status" value="1"/>
</dbReference>
<feature type="region of interest" description="Disordered" evidence="3">
    <location>
        <begin position="295"/>
        <end position="335"/>
    </location>
</feature>
<evidence type="ECO:0000259" key="5">
    <source>
        <dbReference type="PROSITE" id="PS50172"/>
    </source>
</evidence>
<name>X6MLA4_RETFI</name>
<dbReference type="Pfam" id="PF04679">
    <property type="entry name" value="DNA_ligase_A_C"/>
    <property type="match status" value="1"/>
</dbReference>
<dbReference type="SMART" id="SM00292">
    <property type="entry name" value="BRCT"/>
    <property type="match status" value="2"/>
</dbReference>
<feature type="domain" description="BRCT" evidence="5">
    <location>
        <begin position="354"/>
        <end position="442"/>
    </location>
</feature>
<dbReference type="GO" id="GO:0006297">
    <property type="term" value="P:nucleotide-excision repair, DNA gap filling"/>
    <property type="evidence" value="ECO:0007669"/>
    <property type="project" value="TreeGrafter"/>
</dbReference>
<dbReference type="InterPro" id="IPR012340">
    <property type="entry name" value="NA-bd_OB-fold"/>
</dbReference>
<feature type="compositionally biased region" description="Basic and acidic residues" evidence="3">
    <location>
        <begin position="1"/>
        <end position="10"/>
    </location>
</feature>
<dbReference type="Proteomes" id="UP000023152">
    <property type="component" value="Unassembled WGS sequence"/>
</dbReference>
<feature type="domain" description="ATP-dependent DNA ligase family profile" evidence="4">
    <location>
        <begin position="28"/>
        <end position="165"/>
    </location>
</feature>
<dbReference type="SUPFAM" id="SSF52113">
    <property type="entry name" value="BRCT domain"/>
    <property type="match status" value="2"/>
</dbReference>
<dbReference type="PROSITE" id="PS50172">
    <property type="entry name" value="BRCT"/>
    <property type="match status" value="2"/>
</dbReference>
<reference evidence="6 7" key="1">
    <citation type="journal article" date="2013" name="Curr. Biol.">
        <title>The Genome of the Foraminiferan Reticulomyxa filosa.</title>
        <authorList>
            <person name="Glockner G."/>
            <person name="Hulsmann N."/>
            <person name="Schleicher M."/>
            <person name="Noegel A.A."/>
            <person name="Eichinger L."/>
            <person name="Gallinger C."/>
            <person name="Pawlowski J."/>
            <person name="Sierra R."/>
            <person name="Euteneuer U."/>
            <person name="Pillet L."/>
            <person name="Moustafa A."/>
            <person name="Platzer M."/>
            <person name="Groth M."/>
            <person name="Szafranski K."/>
            <person name="Schliwa M."/>
        </authorList>
    </citation>
    <scope>NUCLEOTIDE SEQUENCE [LARGE SCALE GENOMIC DNA]</scope>
</reference>
<dbReference type="OMA" id="EYESTHE"/>
<gene>
    <name evidence="6" type="ORF">RFI_22569</name>
</gene>
<evidence type="ECO:0000256" key="1">
    <source>
        <dbReference type="ARBA" id="ARBA00022598"/>
    </source>
</evidence>
<feature type="region of interest" description="Disordered" evidence="3">
    <location>
        <begin position="1"/>
        <end position="22"/>
    </location>
</feature>
<dbReference type="OrthoDB" id="151490at2759"/>
<dbReference type="Pfam" id="PF11411">
    <property type="entry name" value="DNA_ligase_IV"/>
    <property type="match status" value="1"/>
</dbReference>
<evidence type="ECO:0000259" key="4">
    <source>
        <dbReference type="PROSITE" id="PS50160"/>
    </source>
</evidence>
<keyword evidence="1 6" id="KW-0436">Ligase</keyword>
<dbReference type="GO" id="GO:0032807">
    <property type="term" value="C:DNA ligase IV complex"/>
    <property type="evidence" value="ECO:0007669"/>
    <property type="project" value="TreeGrafter"/>
</dbReference>
<organism evidence="6 7">
    <name type="scientific">Reticulomyxa filosa</name>
    <dbReference type="NCBI Taxonomy" id="46433"/>
    <lineage>
        <taxon>Eukaryota</taxon>
        <taxon>Sar</taxon>
        <taxon>Rhizaria</taxon>
        <taxon>Retaria</taxon>
        <taxon>Foraminifera</taxon>
        <taxon>Monothalamids</taxon>
        <taxon>Reticulomyxidae</taxon>
        <taxon>Reticulomyxa</taxon>
    </lineage>
</organism>